<organism evidence="2 3">
    <name type="scientific">Senna tora</name>
    <dbReference type="NCBI Taxonomy" id="362788"/>
    <lineage>
        <taxon>Eukaryota</taxon>
        <taxon>Viridiplantae</taxon>
        <taxon>Streptophyta</taxon>
        <taxon>Embryophyta</taxon>
        <taxon>Tracheophyta</taxon>
        <taxon>Spermatophyta</taxon>
        <taxon>Magnoliopsida</taxon>
        <taxon>eudicotyledons</taxon>
        <taxon>Gunneridae</taxon>
        <taxon>Pentapetalae</taxon>
        <taxon>rosids</taxon>
        <taxon>fabids</taxon>
        <taxon>Fabales</taxon>
        <taxon>Fabaceae</taxon>
        <taxon>Caesalpinioideae</taxon>
        <taxon>Cassia clade</taxon>
        <taxon>Senna</taxon>
    </lineage>
</organism>
<dbReference type="PANTHER" id="PTHR46033:SF8">
    <property type="entry name" value="PROTEIN MAINTENANCE OF MERISTEMS-LIKE"/>
    <property type="match status" value="1"/>
</dbReference>
<dbReference type="InterPro" id="IPR019557">
    <property type="entry name" value="AminoTfrase-like_pln_mobile"/>
</dbReference>
<dbReference type="CDD" id="cd06222">
    <property type="entry name" value="RNase_H_like"/>
    <property type="match status" value="1"/>
</dbReference>
<dbReference type="AlphaFoldDB" id="A0A834WMV3"/>
<dbReference type="EMBL" id="JAAIUW010000006">
    <property type="protein sequence ID" value="KAF7825111.1"/>
    <property type="molecule type" value="Genomic_DNA"/>
</dbReference>
<accession>A0A834WMV3</accession>
<reference evidence="2" key="1">
    <citation type="submission" date="2020-09" db="EMBL/GenBank/DDBJ databases">
        <title>Genome-Enabled Discovery of Anthraquinone Biosynthesis in Senna tora.</title>
        <authorList>
            <person name="Kang S.-H."/>
            <person name="Pandey R.P."/>
            <person name="Lee C.-M."/>
            <person name="Sim J.-S."/>
            <person name="Jeong J.-T."/>
            <person name="Choi B.-S."/>
            <person name="Jung M."/>
            <person name="Ginzburg D."/>
            <person name="Zhao K."/>
            <person name="Won S.Y."/>
            <person name="Oh T.-J."/>
            <person name="Yu Y."/>
            <person name="Kim N.-H."/>
            <person name="Lee O.R."/>
            <person name="Lee T.-H."/>
            <person name="Bashyal P."/>
            <person name="Kim T.-S."/>
            <person name="Lee W.-H."/>
            <person name="Kawkins C."/>
            <person name="Kim C.-K."/>
            <person name="Kim J.S."/>
            <person name="Ahn B.O."/>
            <person name="Rhee S.Y."/>
            <person name="Sohng J.K."/>
        </authorList>
    </citation>
    <scope>NUCLEOTIDE SEQUENCE</scope>
    <source>
        <tissue evidence="2">Leaf</tissue>
    </source>
</reference>
<dbReference type="InterPro" id="IPR044730">
    <property type="entry name" value="RNase_H-like_dom_plant"/>
</dbReference>
<keyword evidence="3" id="KW-1185">Reference proteome</keyword>
<evidence type="ECO:0000313" key="3">
    <source>
        <dbReference type="Proteomes" id="UP000634136"/>
    </source>
</evidence>
<dbReference type="PANTHER" id="PTHR46033">
    <property type="entry name" value="PROTEIN MAIN-LIKE 2"/>
    <property type="match status" value="1"/>
</dbReference>
<dbReference type="InterPro" id="IPR044824">
    <property type="entry name" value="MAIN-like"/>
</dbReference>
<dbReference type="GO" id="GO:0010073">
    <property type="term" value="P:meristem maintenance"/>
    <property type="evidence" value="ECO:0007669"/>
    <property type="project" value="InterPro"/>
</dbReference>
<gene>
    <name evidence="2" type="ORF">G2W53_016275</name>
</gene>
<protein>
    <submittedName>
        <fullName evidence="2">Serine/threonine-protein phosphatase 7 long form-like protein</fullName>
    </submittedName>
</protein>
<sequence length="235" mass="26664">MATSQRHRMLKLGQEDPSLLTLQSRHVSEAVWHGYIVWRSYHTLVIAQDYNQNSDIWRAQVPLICFHILEWHHPDRVMRQFGFDHPIPKALVDLGAAHMIKLSGKTTVNWSERQRDYAALFADWFSRICIGIGSSRLLRRHSEYMQWYSRHTRRWIDPASTTSGQAHIAPSIVRWGPPPVDWFKLNTDGTIYGNPSIAGSGGILRDHKGDWSGGFASYIGSCSALDAEGEALGQA</sequence>
<proteinExistence type="predicted"/>
<dbReference type="Proteomes" id="UP000634136">
    <property type="component" value="Unassembled WGS sequence"/>
</dbReference>
<dbReference type="Pfam" id="PF10536">
    <property type="entry name" value="PMD"/>
    <property type="match status" value="1"/>
</dbReference>
<dbReference type="OrthoDB" id="1435547at2759"/>
<comment type="caution">
    <text evidence="2">The sequence shown here is derived from an EMBL/GenBank/DDBJ whole genome shotgun (WGS) entry which is preliminary data.</text>
</comment>
<evidence type="ECO:0000313" key="2">
    <source>
        <dbReference type="EMBL" id="KAF7825111.1"/>
    </source>
</evidence>
<feature type="domain" description="Aminotransferase-like plant mobile" evidence="1">
    <location>
        <begin position="35"/>
        <end position="148"/>
    </location>
</feature>
<evidence type="ECO:0000259" key="1">
    <source>
        <dbReference type="Pfam" id="PF10536"/>
    </source>
</evidence>
<name>A0A834WMV3_9FABA</name>